<dbReference type="Proteomes" id="UP000242381">
    <property type="component" value="Unassembled WGS sequence"/>
</dbReference>
<dbReference type="VEuPathDB" id="FungiDB:BCV72DRAFT_186131"/>
<feature type="compositionally biased region" description="Basic and acidic residues" evidence="1">
    <location>
        <begin position="202"/>
        <end position="220"/>
    </location>
</feature>
<feature type="region of interest" description="Disordered" evidence="1">
    <location>
        <begin position="202"/>
        <end position="221"/>
    </location>
</feature>
<organism evidence="2 3">
    <name type="scientific">Rhizopus microsporus</name>
    <dbReference type="NCBI Taxonomy" id="58291"/>
    <lineage>
        <taxon>Eukaryota</taxon>
        <taxon>Fungi</taxon>
        <taxon>Fungi incertae sedis</taxon>
        <taxon>Mucoromycota</taxon>
        <taxon>Mucoromycotina</taxon>
        <taxon>Mucoromycetes</taxon>
        <taxon>Mucorales</taxon>
        <taxon>Mucorineae</taxon>
        <taxon>Rhizopodaceae</taxon>
        <taxon>Rhizopus</taxon>
    </lineage>
</organism>
<evidence type="ECO:0000313" key="2">
    <source>
        <dbReference type="EMBL" id="ORE19911.1"/>
    </source>
</evidence>
<proteinExistence type="predicted"/>
<sequence length="233" mass="27384">MNEVNDKKGYNVYSTDQKVLFLYYLQVRLYKAAKAARLSGVTEQWNIFEKQRNHDKRKTGMLQQEHKEYIINLYDQRPDARVVDVIESLTKSFENFNSKETSVRNFIRNERNLSFKRATLHPEERNSDDKLQQRFEWINRWAATDMDYMSNYVFVDESGFNINMRSPSAWSTVDTPAIVKTKRAISALGVVDIELRVAEKPKQRKVEGGRKRKQTSDTKRAKGTTIGHYLNFI</sequence>
<dbReference type="OMA" id="FEWINRW"/>
<dbReference type="Gene3D" id="3.30.420.10">
    <property type="entry name" value="Ribonuclease H-like superfamily/Ribonuclease H"/>
    <property type="match status" value="1"/>
</dbReference>
<gene>
    <name evidence="2" type="ORF">BCV71DRAFT_282057</name>
</gene>
<dbReference type="GO" id="GO:0003676">
    <property type="term" value="F:nucleic acid binding"/>
    <property type="evidence" value="ECO:0007669"/>
    <property type="project" value="InterPro"/>
</dbReference>
<accession>A0A1X0S6X7</accession>
<dbReference type="AlphaFoldDB" id="A0A1X0S6X7"/>
<evidence type="ECO:0000313" key="3">
    <source>
        <dbReference type="Proteomes" id="UP000242381"/>
    </source>
</evidence>
<dbReference type="EMBL" id="KV921302">
    <property type="protein sequence ID" value="ORE19911.1"/>
    <property type="molecule type" value="Genomic_DNA"/>
</dbReference>
<dbReference type="InterPro" id="IPR036397">
    <property type="entry name" value="RNaseH_sf"/>
</dbReference>
<evidence type="ECO:0000256" key="1">
    <source>
        <dbReference type="SAM" id="MobiDB-lite"/>
    </source>
</evidence>
<reference evidence="2 3" key="1">
    <citation type="journal article" date="2016" name="Proc. Natl. Acad. Sci. U.S.A.">
        <title>Lipid metabolic changes in an early divergent fungus govern the establishment of a mutualistic symbiosis with endobacteria.</title>
        <authorList>
            <person name="Lastovetsky O.A."/>
            <person name="Gaspar M.L."/>
            <person name="Mondo S.J."/>
            <person name="LaButti K.M."/>
            <person name="Sandor L."/>
            <person name="Grigoriev I.V."/>
            <person name="Henry S.A."/>
            <person name="Pawlowska T.E."/>
        </authorList>
    </citation>
    <scope>NUCLEOTIDE SEQUENCE [LARGE SCALE GENOMIC DNA]</scope>
    <source>
        <strain evidence="2 3">ATCC 11559</strain>
    </source>
</reference>
<protein>
    <recommendedName>
        <fullName evidence="4">Tc1-like transposase DDE domain-containing protein</fullName>
    </recommendedName>
</protein>
<name>A0A1X0S6X7_RHIZD</name>
<evidence type="ECO:0008006" key="4">
    <source>
        <dbReference type="Google" id="ProtNLM"/>
    </source>
</evidence>